<comment type="similarity">
    <text evidence="1">Belongs to the stanniocalcin family.</text>
</comment>
<dbReference type="InterPro" id="IPR004978">
    <property type="entry name" value="Stanniocalcin"/>
</dbReference>
<dbReference type="GO" id="GO:0006874">
    <property type="term" value="P:intracellular calcium ion homeostasis"/>
    <property type="evidence" value="ECO:0007669"/>
    <property type="project" value="TreeGrafter"/>
</dbReference>
<evidence type="ECO:0000256" key="3">
    <source>
        <dbReference type="ARBA" id="ARBA00022702"/>
    </source>
</evidence>
<dbReference type="PANTHER" id="PTHR11245">
    <property type="entry name" value="STANNIOCALCIN"/>
    <property type="match status" value="1"/>
</dbReference>
<proteinExistence type="inferred from homology"/>
<accession>A0A811JWK4</accession>
<dbReference type="EMBL" id="CAJFCW020000001">
    <property type="protein sequence ID" value="CAG9086839.1"/>
    <property type="molecule type" value="Genomic_DNA"/>
</dbReference>
<evidence type="ECO:0000256" key="2">
    <source>
        <dbReference type="ARBA" id="ARBA00011748"/>
    </source>
</evidence>
<keyword evidence="3" id="KW-0372">Hormone</keyword>
<comment type="caution">
    <text evidence="5">The sequence shown here is derived from an EMBL/GenBank/DDBJ whole genome shotgun (WGS) entry which is preliminary data.</text>
</comment>
<comment type="subunit">
    <text evidence="2">Homodimer; disulfide-linked.</text>
</comment>
<dbReference type="AlphaFoldDB" id="A0A811JWK4"/>
<keyword evidence="6" id="KW-1185">Reference proteome</keyword>
<name>A0A811JWK4_9BILA</name>
<dbReference type="GO" id="GO:0005615">
    <property type="term" value="C:extracellular space"/>
    <property type="evidence" value="ECO:0007669"/>
    <property type="project" value="TreeGrafter"/>
</dbReference>
<protein>
    <submittedName>
        <fullName evidence="5">Uncharacterized protein</fullName>
    </submittedName>
</protein>
<dbReference type="EMBL" id="CAJFDH010000001">
    <property type="protein sequence ID" value="CAD5207915.1"/>
    <property type="molecule type" value="Genomic_DNA"/>
</dbReference>
<dbReference type="GO" id="GO:0005179">
    <property type="term" value="F:hormone activity"/>
    <property type="evidence" value="ECO:0007669"/>
    <property type="project" value="UniProtKB-KW"/>
</dbReference>
<dbReference type="OrthoDB" id="9970481at2759"/>
<organism evidence="5 6">
    <name type="scientific">Bursaphelenchus okinawaensis</name>
    <dbReference type="NCBI Taxonomy" id="465554"/>
    <lineage>
        <taxon>Eukaryota</taxon>
        <taxon>Metazoa</taxon>
        <taxon>Ecdysozoa</taxon>
        <taxon>Nematoda</taxon>
        <taxon>Chromadorea</taxon>
        <taxon>Rhabditida</taxon>
        <taxon>Tylenchina</taxon>
        <taxon>Tylenchomorpha</taxon>
        <taxon>Aphelenchoidea</taxon>
        <taxon>Aphelenchoididae</taxon>
        <taxon>Bursaphelenchus</taxon>
    </lineage>
</organism>
<dbReference type="Proteomes" id="UP000783686">
    <property type="component" value="Unassembled WGS sequence"/>
</dbReference>
<evidence type="ECO:0000256" key="1">
    <source>
        <dbReference type="ARBA" id="ARBA00008693"/>
    </source>
</evidence>
<sequence length="147" mass="16360">MAVSVSGQKLTCGEPSCATYTCLEDIAQCGPNGYLLALGYPNCLAFNEYYDDFDNKGKDFVTCATYCLPEWLEVYFEEHNNTVDCDQLEKDALASHVKCFLDCGFCGMWWNNLITLAKVLTPSDFLNLDVDWTGVKTFFGCATGIGY</sequence>
<keyword evidence="4" id="KW-1015">Disulfide bond</keyword>
<gene>
    <name evidence="5" type="ORF">BOKJ2_LOCUS2436</name>
</gene>
<evidence type="ECO:0000313" key="5">
    <source>
        <dbReference type="EMBL" id="CAD5207915.1"/>
    </source>
</evidence>
<dbReference type="Proteomes" id="UP000614601">
    <property type="component" value="Unassembled WGS sequence"/>
</dbReference>
<evidence type="ECO:0000256" key="4">
    <source>
        <dbReference type="ARBA" id="ARBA00023157"/>
    </source>
</evidence>
<evidence type="ECO:0000313" key="6">
    <source>
        <dbReference type="Proteomes" id="UP000614601"/>
    </source>
</evidence>
<dbReference type="PANTHER" id="PTHR11245:SF6">
    <property type="entry name" value="DUF19 DOMAIN-CONTAINING PROTEIN"/>
    <property type="match status" value="1"/>
</dbReference>
<reference evidence="5" key="1">
    <citation type="submission" date="2020-09" db="EMBL/GenBank/DDBJ databases">
        <authorList>
            <person name="Kikuchi T."/>
        </authorList>
    </citation>
    <scope>NUCLEOTIDE SEQUENCE</scope>
    <source>
        <strain evidence="5">SH1</strain>
    </source>
</reference>